<dbReference type="InterPro" id="IPR007627">
    <property type="entry name" value="RNA_pol_sigma70_r2"/>
</dbReference>
<name>A0ABV5W275_9BACL</name>
<reference evidence="8 9" key="1">
    <citation type="submission" date="2024-09" db="EMBL/GenBank/DDBJ databases">
        <authorList>
            <person name="Sun Q."/>
            <person name="Mori K."/>
        </authorList>
    </citation>
    <scope>NUCLEOTIDE SEQUENCE [LARGE SCALE GENOMIC DNA]</scope>
    <source>
        <strain evidence="8 9">JCM 12520</strain>
    </source>
</reference>
<sequence>MIAAERLNKAVVTEVAGMERLHAVLHRYCLSITGSTWDAEDLVQETWAKAFSARGSAAHANPEAWLLRIAKNIRIDQARRQSALNRIVQRERSPRAEQADTGRTELEEVFRALTTHMPALQATVFLLRDVLGYSAAEAAELLATTEGAVKAALHRARVSLEHVRKELNGELSPPSVADGMQRLVRSLAAAYAKGDAAALIALFRRGAEESALATVLVAPRLLRQPGSANRTSGGTAVRMAA</sequence>
<comment type="caution">
    <text evidence="8">The sequence shown here is derived from an EMBL/GenBank/DDBJ whole genome shotgun (WGS) entry which is preliminary data.</text>
</comment>
<dbReference type="InterPro" id="IPR014284">
    <property type="entry name" value="RNA_pol_sigma-70_dom"/>
</dbReference>
<dbReference type="Gene3D" id="1.10.1740.10">
    <property type="match status" value="1"/>
</dbReference>
<dbReference type="Pfam" id="PF04542">
    <property type="entry name" value="Sigma70_r2"/>
    <property type="match status" value="1"/>
</dbReference>
<dbReference type="EMBL" id="JBHMAG010000016">
    <property type="protein sequence ID" value="MFB9754651.1"/>
    <property type="molecule type" value="Genomic_DNA"/>
</dbReference>
<dbReference type="SUPFAM" id="SSF88659">
    <property type="entry name" value="Sigma3 and sigma4 domains of RNA polymerase sigma factors"/>
    <property type="match status" value="1"/>
</dbReference>
<evidence type="ECO:0000256" key="1">
    <source>
        <dbReference type="ARBA" id="ARBA00010641"/>
    </source>
</evidence>
<organism evidence="8 9">
    <name type="scientific">Paenibacillus hodogayensis</name>
    <dbReference type="NCBI Taxonomy" id="279208"/>
    <lineage>
        <taxon>Bacteria</taxon>
        <taxon>Bacillati</taxon>
        <taxon>Bacillota</taxon>
        <taxon>Bacilli</taxon>
        <taxon>Bacillales</taxon>
        <taxon>Paenibacillaceae</taxon>
        <taxon>Paenibacillus</taxon>
    </lineage>
</organism>
<evidence type="ECO:0000313" key="8">
    <source>
        <dbReference type="EMBL" id="MFB9754651.1"/>
    </source>
</evidence>
<dbReference type="InterPro" id="IPR036388">
    <property type="entry name" value="WH-like_DNA-bd_sf"/>
</dbReference>
<accession>A0ABV5W275</accession>
<dbReference type="InterPro" id="IPR013324">
    <property type="entry name" value="RNA_pol_sigma_r3/r4-like"/>
</dbReference>
<protein>
    <submittedName>
        <fullName evidence="8">RNA polymerase sigma factor</fullName>
    </submittedName>
</protein>
<gene>
    <name evidence="8" type="ORF">ACFFNY_24035</name>
</gene>
<dbReference type="Proteomes" id="UP001589619">
    <property type="component" value="Unassembled WGS sequence"/>
</dbReference>
<dbReference type="SUPFAM" id="SSF88946">
    <property type="entry name" value="Sigma2 domain of RNA polymerase sigma factors"/>
    <property type="match status" value="1"/>
</dbReference>
<evidence type="ECO:0000256" key="2">
    <source>
        <dbReference type="ARBA" id="ARBA00023015"/>
    </source>
</evidence>
<keyword evidence="9" id="KW-1185">Reference proteome</keyword>
<evidence type="ECO:0000313" key="9">
    <source>
        <dbReference type="Proteomes" id="UP001589619"/>
    </source>
</evidence>
<dbReference type="Gene3D" id="1.10.10.10">
    <property type="entry name" value="Winged helix-like DNA-binding domain superfamily/Winged helix DNA-binding domain"/>
    <property type="match status" value="1"/>
</dbReference>
<dbReference type="InterPro" id="IPR013249">
    <property type="entry name" value="RNA_pol_sigma70_r4_t2"/>
</dbReference>
<dbReference type="PANTHER" id="PTHR43133:SF8">
    <property type="entry name" value="RNA POLYMERASE SIGMA FACTOR HI_1459-RELATED"/>
    <property type="match status" value="1"/>
</dbReference>
<evidence type="ECO:0000259" key="7">
    <source>
        <dbReference type="Pfam" id="PF08281"/>
    </source>
</evidence>
<dbReference type="NCBIfam" id="TIGR02937">
    <property type="entry name" value="sigma70-ECF"/>
    <property type="match status" value="1"/>
</dbReference>
<evidence type="ECO:0000256" key="5">
    <source>
        <dbReference type="ARBA" id="ARBA00023163"/>
    </source>
</evidence>
<dbReference type="Pfam" id="PF08281">
    <property type="entry name" value="Sigma70_r4_2"/>
    <property type="match status" value="1"/>
</dbReference>
<keyword evidence="2" id="KW-0805">Transcription regulation</keyword>
<evidence type="ECO:0000259" key="6">
    <source>
        <dbReference type="Pfam" id="PF04542"/>
    </source>
</evidence>
<feature type="domain" description="RNA polymerase sigma-70 region 2" evidence="6">
    <location>
        <begin position="19"/>
        <end position="82"/>
    </location>
</feature>
<keyword evidence="4" id="KW-0238">DNA-binding</keyword>
<dbReference type="RefSeq" id="WP_344909322.1">
    <property type="nucleotide sequence ID" value="NZ_BAAAYO010000008.1"/>
</dbReference>
<feature type="domain" description="RNA polymerase sigma factor 70 region 4 type 2" evidence="7">
    <location>
        <begin position="110"/>
        <end position="159"/>
    </location>
</feature>
<proteinExistence type="inferred from homology"/>
<evidence type="ECO:0000256" key="3">
    <source>
        <dbReference type="ARBA" id="ARBA00023082"/>
    </source>
</evidence>
<evidence type="ECO:0000256" key="4">
    <source>
        <dbReference type="ARBA" id="ARBA00023125"/>
    </source>
</evidence>
<keyword evidence="3" id="KW-0731">Sigma factor</keyword>
<comment type="similarity">
    <text evidence="1">Belongs to the sigma-70 factor family. ECF subfamily.</text>
</comment>
<dbReference type="PANTHER" id="PTHR43133">
    <property type="entry name" value="RNA POLYMERASE ECF-TYPE SIGMA FACTO"/>
    <property type="match status" value="1"/>
</dbReference>
<dbReference type="InterPro" id="IPR013325">
    <property type="entry name" value="RNA_pol_sigma_r2"/>
</dbReference>
<dbReference type="InterPro" id="IPR039425">
    <property type="entry name" value="RNA_pol_sigma-70-like"/>
</dbReference>
<keyword evidence="5" id="KW-0804">Transcription</keyword>